<dbReference type="PROSITE" id="PS50157">
    <property type="entry name" value="ZINC_FINGER_C2H2_2"/>
    <property type="match status" value="2"/>
</dbReference>
<dbReference type="SMART" id="SM00355">
    <property type="entry name" value="ZnF_C2H2"/>
    <property type="match status" value="2"/>
</dbReference>
<keyword evidence="4" id="KW-0862">Zinc</keyword>
<dbReference type="PANTHER" id="PTHR23235:SF174">
    <property type="entry name" value="CABUT, ISOFORM A"/>
    <property type="match status" value="1"/>
</dbReference>
<evidence type="ECO:0000256" key="1">
    <source>
        <dbReference type="ARBA" id="ARBA00022723"/>
    </source>
</evidence>
<feature type="compositionally biased region" description="Polar residues" evidence="6">
    <location>
        <begin position="28"/>
        <end position="39"/>
    </location>
</feature>
<feature type="domain" description="C2H2-type" evidence="7">
    <location>
        <begin position="248"/>
        <end position="275"/>
    </location>
</feature>
<dbReference type="PANTHER" id="PTHR23235">
    <property type="entry name" value="KRUEPPEL-LIKE TRANSCRIPTION FACTOR"/>
    <property type="match status" value="1"/>
</dbReference>
<evidence type="ECO:0000256" key="5">
    <source>
        <dbReference type="PROSITE-ProRule" id="PRU00042"/>
    </source>
</evidence>
<evidence type="ECO:0000313" key="8">
    <source>
        <dbReference type="EMBL" id="CCA36339.1"/>
    </source>
</evidence>
<keyword evidence="9" id="KW-1185">Reference proteome</keyword>
<dbReference type="GO" id="GO:0008270">
    <property type="term" value="F:zinc ion binding"/>
    <property type="evidence" value="ECO:0007669"/>
    <property type="project" value="UniProtKB-KW"/>
</dbReference>
<evidence type="ECO:0000256" key="4">
    <source>
        <dbReference type="ARBA" id="ARBA00022833"/>
    </source>
</evidence>
<dbReference type="InterPro" id="IPR013087">
    <property type="entry name" value="Znf_C2H2_type"/>
</dbReference>
<feature type="domain" description="C2H2-type" evidence="7">
    <location>
        <begin position="220"/>
        <end position="247"/>
    </location>
</feature>
<dbReference type="GO" id="GO:0000981">
    <property type="term" value="F:DNA-binding transcription factor activity, RNA polymerase II-specific"/>
    <property type="evidence" value="ECO:0007669"/>
    <property type="project" value="TreeGrafter"/>
</dbReference>
<reference evidence="8 9" key="3">
    <citation type="journal article" date="2016" name="FEMS Yeast Res.">
        <title>Curation of the genome annotation of Pichia pastoris (Komagataella phaffii) CBS7435 from gene level to protein function.</title>
        <authorList>
            <person name="Valli M."/>
            <person name="Tatto N.E."/>
            <person name="Peymann A."/>
            <person name="Gruber C."/>
            <person name="Landes N."/>
            <person name="Ekker H."/>
            <person name="Thallinger G.G."/>
            <person name="Mattanovich D."/>
            <person name="Gasser B."/>
            <person name="Graf A.B."/>
        </authorList>
    </citation>
    <scope>GENOME REANNOTATION</scope>
    <source>
        <strain evidence="8 9">ATCC 76273 / CBS 7435 / CECT 11047 / NRRL Y-11430 / Wegner 21-1</strain>
    </source>
</reference>
<dbReference type="EMBL" id="FR839628">
    <property type="protein sequence ID" value="CCA36339.1"/>
    <property type="molecule type" value="Genomic_DNA"/>
</dbReference>
<dbReference type="GO" id="GO:0032502">
    <property type="term" value="P:developmental process"/>
    <property type="evidence" value="ECO:0007669"/>
    <property type="project" value="UniProtKB-ARBA"/>
</dbReference>
<reference evidence="8 9" key="1">
    <citation type="journal article" date="2011" name="J. Biotechnol.">
        <title>High-quality genome sequence of Pichia pastoris CBS7435.</title>
        <authorList>
            <person name="Kuberl A."/>
            <person name="Schneider J."/>
            <person name="Thallinger G.G."/>
            <person name="Anderl I."/>
            <person name="Wibberg D."/>
            <person name="Hajek T."/>
            <person name="Jaenicke S."/>
            <person name="Brinkrolf K."/>
            <person name="Goesmann A."/>
            <person name="Szczepanowski R."/>
            <person name="Puhler A."/>
            <person name="Schwab H."/>
            <person name="Glieder A."/>
            <person name="Pichler H."/>
        </authorList>
    </citation>
    <scope>NUCLEOTIDE SEQUENCE [LARGE SCALE GENOMIC DNA]</scope>
    <source>
        <strain evidence="9">ATCC 76273 / CBS 7435 / CECT 11047 / NRRL Y-11430 / Wegner 21-1</strain>
    </source>
</reference>
<dbReference type="HOGENOM" id="CLU_040688_2_0_1"/>
<gene>
    <name evidence="8" type="primary">MET32</name>
    <name evidence="8" type="ordered locus">PP7435_Chr1-0173</name>
</gene>
<proteinExistence type="predicted"/>
<dbReference type="GO" id="GO:0000978">
    <property type="term" value="F:RNA polymerase II cis-regulatory region sequence-specific DNA binding"/>
    <property type="evidence" value="ECO:0007669"/>
    <property type="project" value="TreeGrafter"/>
</dbReference>
<evidence type="ECO:0000256" key="2">
    <source>
        <dbReference type="ARBA" id="ARBA00022737"/>
    </source>
</evidence>
<organism evidence="8 9">
    <name type="scientific">Komagataella phaffii (strain ATCC 76273 / CBS 7435 / CECT 11047 / NRRL Y-11430 / Wegner 21-1)</name>
    <name type="common">Yeast</name>
    <name type="synonym">Pichia pastoris</name>
    <dbReference type="NCBI Taxonomy" id="981350"/>
    <lineage>
        <taxon>Eukaryota</taxon>
        <taxon>Fungi</taxon>
        <taxon>Dikarya</taxon>
        <taxon>Ascomycota</taxon>
        <taxon>Saccharomycotina</taxon>
        <taxon>Pichiomycetes</taxon>
        <taxon>Pichiales</taxon>
        <taxon>Pichiaceae</taxon>
        <taxon>Komagataella</taxon>
    </lineage>
</organism>
<name>F2QM51_KOMPC</name>
<dbReference type="PROSITE" id="PS00028">
    <property type="entry name" value="ZINC_FINGER_C2H2_1"/>
    <property type="match status" value="1"/>
</dbReference>
<evidence type="ECO:0000259" key="7">
    <source>
        <dbReference type="PROSITE" id="PS50157"/>
    </source>
</evidence>
<evidence type="ECO:0000256" key="3">
    <source>
        <dbReference type="ARBA" id="ARBA00022771"/>
    </source>
</evidence>
<evidence type="ECO:0000313" key="9">
    <source>
        <dbReference type="Proteomes" id="UP000006853"/>
    </source>
</evidence>
<protein>
    <submittedName>
        <fullName evidence="8">Transcriptional regulator MET32 (Methionine-requiring protein 32)</fullName>
    </submittedName>
</protein>
<keyword evidence="1" id="KW-0479">Metal-binding</keyword>
<dbReference type="SUPFAM" id="SSF57667">
    <property type="entry name" value="beta-beta-alpha zinc fingers"/>
    <property type="match status" value="1"/>
</dbReference>
<evidence type="ECO:0000256" key="6">
    <source>
        <dbReference type="SAM" id="MobiDB-lite"/>
    </source>
</evidence>
<dbReference type="Pfam" id="PF00096">
    <property type="entry name" value="zf-C2H2"/>
    <property type="match status" value="2"/>
</dbReference>
<dbReference type="AlphaFoldDB" id="F2QM51"/>
<dbReference type="InterPro" id="IPR036236">
    <property type="entry name" value="Znf_C2H2_sf"/>
</dbReference>
<sequence length="310" mass="34753">MFDYSSSDFQEPRRDGDDRRNRTRIDFITNSDSPKQTNLHHFPRLPTQMSIMGHSDASPEVSEIAPPTPPVKQTEEDIKFLQLANEALEKIGTIDPSIKQVLTRLQYAAPPHGGVPMGNAFSASSVNSVVQNTPLVDELAINHFPNFNNDIFYDEHHLNLHSNNNNNNTNKSIPSVAGTTPTPTTANTLGETTYRKRVYEQVSPTSSMSSQSSSKVDKPFICSKCALAFRRSSDLKRHEKIHLEVLPNICSRCQKGFARKDALKRHIDTLTCKRNREKLMVKQRLQDSDSGDNGDKGVVHDIFSQFGFGK</sequence>
<accession>F2QM51</accession>
<keyword evidence="3 5" id="KW-0863">Zinc-finger</keyword>
<dbReference type="Proteomes" id="UP000006853">
    <property type="component" value="Chromosome 1"/>
</dbReference>
<feature type="region of interest" description="Disordered" evidence="6">
    <location>
        <begin position="1"/>
        <end position="39"/>
    </location>
</feature>
<feature type="compositionally biased region" description="Basic and acidic residues" evidence="6">
    <location>
        <begin position="10"/>
        <end position="25"/>
    </location>
</feature>
<dbReference type="Gene3D" id="3.30.160.60">
    <property type="entry name" value="Classic Zinc Finger"/>
    <property type="match status" value="2"/>
</dbReference>
<keyword evidence="2" id="KW-0677">Repeat</keyword>
<dbReference type="FunFam" id="3.30.160.60:FF:000202">
    <property type="entry name" value="Zinc finger protein 574"/>
    <property type="match status" value="1"/>
</dbReference>
<reference key="2">
    <citation type="submission" date="2011-04" db="EMBL/GenBank/DDBJ databases">
        <title>High-quality genome sequence of Pichia pastoris CBS 7435.</title>
        <authorList>
            <person name="Kueberl A."/>
            <person name="Schneider J."/>
            <person name="Thallinger G.G."/>
            <person name="Anderl I."/>
            <person name="Wibberg D."/>
            <person name="Hajek T."/>
            <person name="Jaenicke S."/>
            <person name="Brinkrolf K."/>
            <person name="Goesmann A."/>
            <person name="Szczepanowski R."/>
            <person name="Puehler A."/>
            <person name="Schwab H."/>
            <person name="Glieder A."/>
            <person name="Pichler H."/>
        </authorList>
    </citation>
    <scope>NUCLEOTIDE SEQUENCE</scope>
    <source>
        <strain>CBS 7435</strain>
    </source>
</reference>